<keyword evidence="8" id="KW-0249">Electron transport</keyword>
<evidence type="ECO:0000259" key="15">
    <source>
        <dbReference type="PROSITE" id="PS51007"/>
    </source>
</evidence>
<keyword evidence="4 13" id="KW-0349">Heme</keyword>
<comment type="caution">
    <text evidence="16">The sequence shown here is derived from an EMBL/GenBank/DDBJ whole genome shotgun (WGS) entry which is preliminary data.</text>
</comment>
<feature type="binding site" description="covalent" evidence="13">
    <location>
        <position position="102"/>
    </location>
    <ligand>
        <name>heme c</name>
        <dbReference type="ChEBI" id="CHEBI:61717"/>
        <label>1</label>
    </ligand>
</feature>
<feature type="binding site" description="covalent" evidence="13">
    <location>
        <position position="247"/>
    </location>
    <ligand>
        <name>heme c</name>
        <dbReference type="ChEBI" id="CHEBI:61717"/>
        <label>2</label>
    </ligand>
</feature>
<name>A0A4U1C9B8_9SPHI</name>
<dbReference type="GO" id="GO:0042597">
    <property type="term" value="C:periplasmic space"/>
    <property type="evidence" value="ECO:0007669"/>
    <property type="project" value="UniProtKB-SubCell"/>
</dbReference>
<keyword evidence="17" id="KW-1185">Reference proteome</keyword>
<dbReference type="Gene3D" id="1.10.760.10">
    <property type="entry name" value="Cytochrome c-like domain"/>
    <property type="match status" value="2"/>
</dbReference>
<organism evidence="16 17">
    <name type="scientific">Pedobacter cryotolerans</name>
    <dbReference type="NCBI Taxonomy" id="2571270"/>
    <lineage>
        <taxon>Bacteria</taxon>
        <taxon>Pseudomonadati</taxon>
        <taxon>Bacteroidota</taxon>
        <taxon>Sphingobacteriia</taxon>
        <taxon>Sphingobacteriales</taxon>
        <taxon>Sphingobacteriaceae</taxon>
        <taxon>Pedobacter</taxon>
    </lineage>
</organism>
<dbReference type="GO" id="GO:0046872">
    <property type="term" value="F:metal ion binding"/>
    <property type="evidence" value="ECO:0007669"/>
    <property type="project" value="UniProtKB-KW"/>
</dbReference>
<dbReference type="EMBL" id="SWBO01000002">
    <property type="protein sequence ID" value="TKC02355.1"/>
    <property type="molecule type" value="Genomic_DNA"/>
</dbReference>
<evidence type="ECO:0000256" key="4">
    <source>
        <dbReference type="ARBA" id="ARBA00022617"/>
    </source>
</evidence>
<keyword evidence="16" id="KW-0575">Peroxidase</keyword>
<dbReference type="SUPFAM" id="SSF46626">
    <property type="entry name" value="Cytochrome c"/>
    <property type="match status" value="2"/>
</dbReference>
<evidence type="ECO:0000256" key="9">
    <source>
        <dbReference type="ARBA" id="ARBA00023002"/>
    </source>
</evidence>
<dbReference type="InterPro" id="IPR026259">
    <property type="entry name" value="MauG/Cytc_peroxidase"/>
</dbReference>
<dbReference type="InterPro" id="IPR036909">
    <property type="entry name" value="Cyt_c-like_dom_sf"/>
</dbReference>
<dbReference type="InterPro" id="IPR051395">
    <property type="entry name" value="Cytochrome_c_Peroxidase/MauG"/>
</dbReference>
<dbReference type="AlphaFoldDB" id="A0A4U1C9B8"/>
<keyword evidence="3" id="KW-0813">Transport</keyword>
<feature type="domain" description="Cytochrome c" evidence="15">
    <location>
        <begin position="229"/>
        <end position="365"/>
    </location>
</feature>
<evidence type="ECO:0000256" key="3">
    <source>
        <dbReference type="ARBA" id="ARBA00022448"/>
    </source>
</evidence>
<feature type="binding site" description="axial binding residue" evidence="14">
    <location>
        <position position="119"/>
    </location>
    <ligand>
        <name>heme c</name>
        <dbReference type="ChEBI" id="CHEBI:61717"/>
        <label>1</label>
    </ligand>
    <ligandPart>
        <name>Fe</name>
        <dbReference type="ChEBI" id="CHEBI:18248"/>
    </ligandPart>
</feature>
<evidence type="ECO:0000313" key="17">
    <source>
        <dbReference type="Proteomes" id="UP000310477"/>
    </source>
</evidence>
<dbReference type="GO" id="GO:0004130">
    <property type="term" value="F:cytochrome-c peroxidase activity"/>
    <property type="evidence" value="ECO:0007669"/>
    <property type="project" value="TreeGrafter"/>
</dbReference>
<evidence type="ECO:0000256" key="5">
    <source>
        <dbReference type="ARBA" id="ARBA00022723"/>
    </source>
</evidence>
<keyword evidence="5 14" id="KW-0479">Metal-binding</keyword>
<dbReference type="GO" id="GO:0020037">
    <property type="term" value="F:heme binding"/>
    <property type="evidence" value="ECO:0007669"/>
    <property type="project" value="InterPro"/>
</dbReference>
<accession>A0A4U1C9B8</accession>
<gene>
    <name evidence="16" type="ORF">FA045_03470</name>
</gene>
<evidence type="ECO:0000313" key="16">
    <source>
        <dbReference type="EMBL" id="TKC02355.1"/>
    </source>
</evidence>
<feature type="binding site" description="axial binding residue" evidence="14">
    <location>
        <position position="103"/>
    </location>
    <ligand>
        <name>heme c</name>
        <dbReference type="ChEBI" id="CHEBI:61717"/>
        <label>1</label>
    </ligand>
    <ligandPart>
        <name>Fe</name>
        <dbReference type="ChEBI" id="CHEBI:18248"/>
    </ligandPart>
</feature>
<evidence type="ECO:0000256" key="13">
    <source>
        <dbReference type="PIRSR" id="PIRSR000294-1"/>
    </source>
</evidence>
<comment type="pathway">
    <text evidence="2">One-carbon metabolism; methylamine degradation.</text>
</comment>
<evidence type="ECO:0000256" key="1">
    <source>
        <dbReference type="ARBA" id="ARBA00004418"/>
    </source>
</evidence>
<reference evidence="16 17" key="1">
    <citation type="submission" date="2019-04" db="EMBL/GenBank/DDBJ databases">
        <title>Pedobacter sp. AR-2-6 sp. nov., isolated from Arctic soil.</title>
        <authorList>
            <person name="Dahal R.H."/>
            <person name="Kim D.-U."/>
        </authorList>
    </citation>
    <scope>NUCLEOTIDE SEQUENCE [LARGE SCALE GENOMIC DNA]</scope>
    <source>
        <strain evidence="16 17">AR-2-6</strain>
    </source>
</reference>
<comment type="PTM">
    <text evidence="13">Binds 2 heme groups per subunit.</text>
</comment>
<keyword evidence="9" id="KW-0560">Oxidoreductase</keyword>
<dbReference type="RefSeq" id="WP_136874530.1">
    <property type="nucleotide sequence ID" value="NZ_SWBO01000002.1"/>
</dbReference>
<protein>
    <recommendedName>
        <fullName evidence="12">Methylamine utilization protein MauG</fullName>
    </recommendedName>
</protein>
<dbReference type="Proteomes" id="UP000310477">
    <property type="component" value="Unassembled WGS sequence"/>
</dbReference>
<evidence type="ECO:0000256" key="8">
    <source>
        <dbReference type="ARBA" id="ARBA00022982"/>
    </source>
</evidence>
<keyword evidence="10 14" id="KW-0408">Iron</keyword>
<proteinExistence type="predicted"/>
<evidence type="ECO:0000256" key="14">
    <source>
        <dbReference type="PIRSR" id="PIRSR000294-2"/>
    </source>
</evidence>
<sequence length="378" mass="42741">MKKLFIIFALVISFLLVLSFRSVEFIGNRETVDSLRKKYAQPISKWPKPTIDKGVNYLEFGLLSEISIYLSVDSNRNRVELGKILFFDPRLSASNEISCANCHKPELHFTDGLDVSLGHKKAKNTRNSPSLENVAFYTSLFWDGRAKTLEEQANGPLSSEIEMHQDMKVLPKKLRKIKGYRKLFKAAFGDEVIDNDRVVKSIADFQRTLISGTSNFDKFLAGEDKALTDQQIVGLNLFRTKARCMNCHFGPLFTDQDFHNLGLSNFSEKNQDLGRYLATKKPEDVGKFKTPSLRNVMKTGPWFHNGSINSMENLMGLYNMGMPFPAFTLAQLDDPLLPKHDKLLRGIRLSSSEINAVIAFLHSLSSPTSKIDIPQLPQ</sequence>
<comment type="subcellular location">
    <subcellularLocation>
        <location evidence="1">Periplasm</location>
    </subcellularLocation>
</comment>
<keyword evidence="6" id="KW-0732">Signal</keyword>
<dbReference type="FunFam" id="1.10.760.10:FF:000019">
    <property type="entry name" value="Di-heme cytochrome C peroxidase"/>
    <property type="match status" value="1"/>
</dbReference>
<evidence type="ECO:0000256" key="2">
    <source>
        <dbReference type="ARBA" id="ARBA00004856"/>
    </source>
</evidence>
<dbReference type="PIRSF" id="PIRSF000294">
    <property type="entry name" value="Cytochrome-c_peroxidase"/>
    <property type="match status" value="1"/>
</dbReference>
<dbReference type="Pfam" id="PF03150">
    <property type="entry name" value="CCP_MauG"/>
    <property type="match status" value="1"/>
</dbReference>
<comment type="function">
    <text evidence="11">Involved in methylamine metabolism. Essential for the maturation of the beta subunit of MADH, presumably via a step in the biosynthesis of tryptophan tryptophylquinone (TTQ), the cofactor of MADH.</text>
</comment>
<dbReference type="GO" id="GO:0009055">
    <property type="term" value="F:electron transfer activity"/>
    <property type="evidence" value="ECO:0007669"/>
    <property type="project" value="InterPro"/>
</dbReference>
<evidence type="ECO:0000256" key="10">
    <source>
        <dbReference type="ARBA" id="ARBA00023004"/>
    </source>
</evidence>
<dbReference type="InterPro" id="IPR004852">
    <property type="entry name" value="Di-haem_cyt_c_peroxidsae"/>
</dbReference>
<feature type="binding site" description="covalent" evidence="13">
    <location>
        <position position="99"/>
    </location>
    <ligand>
        <name>heme c</name>
        <dbReference type="ChEBI" id="CHEBI:61717"/>
        <label>1</label>
    </ligand>
</feature>
<dbReference type="OrthoDB" id="9805202at2"/>
<dbReference type="PROSITE" id="PS51007">
    <property type="entry name" value="CYTC"/>
    <property type="match status" value="1"/>
</dbReference>
<dbReference type="PANTHER" id="PTHR30600">
    <property type="entry name" value="CYTOCHROME C PEROXIDASE-RELATED"/>
    <property type="match status" value="1"/>
</dbReference>
<feature type="binding site" description="covalent" evidence="13">
    <location>
        <position position="244"/>
    </location>
    <ligand>
        <name>heme c</name>
        <dbReference type="ChEBI" id="CHEBI:61717"/>
        <label>2</label>
    </ligand>
</feature>
<evidence type="ECO:0000256" key="12">
    <source>
        <dbReference type="ARBA" id="ARBA00073576"/>
    </source>
</evidence>
<evidence type="ECO:0000256" key="11">
    <source>
        <dbReference type="ARBA" id="ARBA00058991"/>
    </source>
</evidence>
<feature type="binding site" description="axial binding residue" evidence="14">
    <location>
        <position position="248"/>
    </location>
    <ligand>
        <name>heme c</name>
        <dbReference type="ChEBI" id="CHEBI:61717"/>
        <label>2</label>
    </ligand>
    <ligandPart>
        <name>Fe</name>
        <dbReference type="ChEBI" id="CHEBI:18248"/>
    </ligandPart>
</feature>
<keyword evidence="7" id="KW-0574">Periplasm</keyword>
<comment type="cofactor">
    <cofactor evidence="13">
        <name>heme</name>
        <dbReference type="ChEBI" id="CHEBI:30413"/>
    </cofactor>
    <text evidence="13">Binds 2 heme groups.</text>
</comment>
<dbReference type="InterPro" id="IPR009056">
    <property type="entry name" value="Cyt_c-like_dom"/>
</dbReference>
<evidence type="ECO:0000256" key="6">
    <source>
        <dbReference type="ARBA" id="ARBA00022729"/>
    </source>
</evidence>
<dbReference type="PANTHER" id="PTHR30600:SF10">
    <property type="entry name" value="BLL6722 PROTEIN"/>
    <property type="match status" value="1"/>
</dbReference>
<evidence type="ECO:0000256" key="7">
    <source>
        <dbReference type="ARBA" id="ARBA00022764"/>
    </source>
</evidence>